<accession>A0ABV8U4G2</accession>
<name>A0ABV8U4G2_9ACTN</name>
<proteinExistence type="predicted"/>
<dbReference type="RefSeq" id="WP_380624890.1">
    <property type="nucleotide sequence ID" value="NZ_JBHSDK010000058.1"/>
</dbReference>
<reference evidence="3" key="1">
    <citation type="journal article" date="2019" name="Int. J. Syst. Evol. Microbiol.">
        <title>The Global Catalogue of Microorganisms (GCM) 10K type strain sequencing project: providing services to taxonomists for standard genome sequencing and annotation.</title>
        <authorList>
            <consortium name="The Broad Institute Genomics Platform"/>
            <consortium name="The Broad Institute Genome Sequencing Center for Infectious Disease"/>
            <person name="Wu L."/>
            <person name="Ma J."/>
        </authorList>
    </citation>
    <scope>NUCLEOTIDE SEQUENCE [LARGE SCALE GENOMIC DNA]</scope>
    <source>
        <strain evidence="3">IBRC-M 10908</strain>
    </source>
</reference>
<comment type="caution">
    <text evidence="2">The sequence shown here is derived from an EMBL/GenBank/DDBJ whole genome shotgun (WGS) entry which is preliminary data.</text>
</comment>
<dbReference type="Proteomes" id="UP001595823">
    <property type="component" value="Unassembled WGS sequence"/>
</dbReference>
<keyword evidence="3" id="KW-1185">Reference proteome</keyword>
<dbReference type="EMBL" id="JBHSDK010000058">
    <property type="protein sequence ID" value="MFC4337669.1"/>
    <property type="molecule type" value="Genomic_DNA"/>
</dbReference>
<evidence type="ECO:0000256" key="1">
    <source>
        <dbReference type="SAM" id="MobiDB-lite"/>
    </source>
</evidence>
<evidence type="ECO:0000313" key="2">
    <source>
        <dbReference type="EMBL" id="MFC4337669.1"/>
    </source>
</evidence>
<evidence type="ECO:0000313" key="3">
    <source>
        <dbReference type="Proteomes" id="UP001595823"/>
    </source>
</evidence>
<sequence>MTNEADPHSPVVASPEVMADLWSKVDDLDARELTEYALELGLTPPDDPPGHKGWKIVIAYPNADFDNGVLYWRGPEEGHGEGDFPAGAGVEAPRSDTP</sequence>
<protein>
    <submittedName>
        <fullName evidence="2">Uncharacterized protein</fullName>
    </submittedName>
</protein>
<feature type="region of interest" description="Disordered" evidence="1">
    <location>
        <begin position="73"/>
        <end position="98"/>
    </location>
</feature>
<organism evidence="2 3">
    <name type="scientific">Salininema proteolyticum</name>
    <dbReference type="NCBI Taxonomy" id="1607685"/>
    <lineage>
        <taxon>Bacteria</taxon>
        <taxon>Bacillati</taxon>
        <taxon>Actinomycetota</taxon>
        <taxon>Actinomycetes</taxon>
        <taxon>Glycomycetales</taxon>
        <taxon>Glycomycetaceae</taxon>
        <taxon>Salininema</taxon>
    </lineage>
</organism>
<gene>
    <name evidence="2" type="ORF">ACFPET_20960</name>
</gene>